<dbReference type="HAMAP" id="MF_00652">
    <property type="entry name" value="UPF0246"/>
    <property type="match status" value="1"/>
</dbReference>
<accession>A0A934I3I0</accession>
<dbReference type="GO" id="GO:0005829">
    <property type="term" value="C:cytosol"/>
    <property type="evidence" value="ECO:0007669"/>
    <property type="project" value="TreeGrafter"/>
</dbReference>
<dbReference type="InterPro" id="IPR005583">
    <property type="entry name" value="YaaA"/>
</dbReference>
<dbReference type="EMBL" id="JAEEGB010000044">
    <property type="protein sequence ID" value="MBI6875417.1"/>
    <property type="molecule type" value="Genomic_DNA"/>
</dbReference>
<evidence type="ECO:0000313" key="3">
    <source>
        <dbReference type="Proteomes" id="UP000622687"/>
    </source>
</evidence>
<name>A0A934I3I0_9CLOT</name>
<comment type="caution">
    <text evidence="2">The sequence shown here is derived from an EMBL/GenBank/DDBJ whole genome shotgun (WGS) entry which is preliminary data.</text>
</comment>
<evidence type="ECO:0000313" key="2">
    <source>
        <dbReference type="EMBL" id="MBI6875417.1"/>
    </source>
</evidence>
<evidence type="ECO:0000256" key="1">
    <source>
        <dbReference type="HAMAP-Rule" id="MF_00652"/>
    </source>
</evidence>
<dbReference type="NCBIfam" id="NF002542">
    <property type="entry name" value="PRK02101.1-3"/>
    <property type="match status" value="1"/>
</dbReference>
<gene>
    <name evidence="2" type="primary">yaaA</name>
    <name evidence="2" type="ORF">I6U51_22345</name>
</gene>
<dbReference type="Pfam" id="PF03883">
    <property type="entry name" value="H2O2_YaaD"/>
    <property type="match status" value="1"/>
</dbReference>
<dbReference type="RefSeq" id="WP_211144765.1">
    <property type="nucleotide sequence ID" value="NZ_JAEEGB010000044.1"/>
</dbReference>
<reference evidence="2" key="1">
    <citation type="submission" date="2020-12" db="EMBL/GenBank/DDBJ databases">
        <title>Clostridium thailandense sp. nov., a novel acetogenic bacterium isolated from peat land soil in Thailand.</title>
        <authorList>
            <person name="Chaikitkaew S."/>
            <person name="Birkeland N.K."/>
        </authorList>
    </citation>
    <scope>NUCLEOTIDE SEQUENCE</scope>
    <source>
        <strain evidence="2">DSM 17425</strain>
    </source>
</reference>
<dbReference type="PANTHER" id="PTHR30283">
    <property type="entry name" value="PEROXIDE STRESS RESPONSE PROTEIN YAAA"/>
    <property type="match status" value="1"/>
</dbReference>
<dbReference type="PANTHER" id="PTHR30283:SF4">
    <property type="entry name" value="PEROXIDE STRESS RESISTANCE PROTEIN YAAA"/>
    <property type="match status" value="1"/>
</dbReference>
<keyword evidence="3" id="KW-1185">Reference proteome</keyword>
<protein>
    <recommendedName>
        <fullName evidence="1">UPF0246 protein I6U51_22345</fullName>
    </recommendedName>
</protein>
<dbReference type="AlphaFoldDB" id="A0A934I3I0"/>
<proteinExistence type="inferred from homology"/>
<dbReference type="NCBIfam" id="NF002543">
    <property type="entry name" value="PRK02101.1-4"/>
    <property type="match status" value="1"/>
</dbReference>
<sequence length="258" mass="30004">MIVVLSPAKTLNYNKKTLANLYTEPIFQKEATELVKELQQYTPPELSTLMKISDDLAELNFKRNLSFQMKSTLENSKQAILTFQGTVYQGMRADEFSEDELQFAQNHIRILSGLYGVLRPLDLIQPHRLEMGIKLKNSKGKDLYSFWKDKITNYLNEEINKHNNKILINLASNEYFSAIDTKSFAGKIINISFKEYRYGTYKIVAIYAKRARGLMSRYIAENKVNDIEILKNFEEEGYSYNEELSSDNEFVFTRHVSI</sequence>
<organism evidence="2 3">
    <name type="scientific">Clostridium aciditolerans</name>
    <dbReference type="NCBI Taxonomy" id="339861"/>
    <lineage>
        <taxon>Bacteria</taxon>
        <taxon>Bacillati</taxon>
        <taxon>Bacillota</taxon>
        <taxon>Clostridia</taxon>
        <taxon>Eubacteriales</taxon>
        <taxon>Clostridiaceae</taxon>
        <taxon>Clostridium</taxon>
    </lineage>
</organism>
<dbReference type="GO" id="GO:0033194">
    <property type="term" value="P:response to hydroperoxide"/>
    <property type="evidence" value="ECO:0007669"/>
    <property type="project" value="TreeGrafter"/>
</dbReference>
<dbReference type="Proteomes" id="UP000622687">
    <property type="component" value="Unassembled WGS sequence"/>
</dbReference>
<comment type="similarity">
    <text evidence="1">Belongs to the UPF0246 family.</text>
</comment>